<keyword evidence="6" id="KW-1185">Reference proteome</keyword>
<feature type="transmembrane region" description="Helical" evidence="3">
    <location>
        <begin position="291"/>
        <end position="313"/>
    </location>
</feature>
<feature type="coiled-coil region" evidence="1">
    <location>
        <begin position="585"/>
        <end position="685"/>
    </location>
</feature>
<accession>A0ABW1EFM5</accession>
<dbReference type="Pfam" id="PF05569">
    <property type="entry name" value="Peptidase_M56"/>
    <property type="match status" value="1"/>
</dbReference>
<organism evidence="5 6">
    <name type="scientific">Acidicapsa dinghuensis</name>
    <dbReference type="NCBI Taxonomy" id="2218256"/>
    <lineage>
        <taxon>Bacteria</taxon>
        <taxon>Pseudomonadati</taxon>
        <taxon>Acidobacteriota</taxon>
        <taxon>Terriglobia</taxon>
        <taxon>Terriglobales</taxon>
        <taxon>Acidobacteriaceae</taxon>
        <taxon>Acidicapsa</taxon>
    </lineage>
</organism>
<evidence type="ECO:0000256" key="2">
    <source>
        <dbReference type="SAM" id="MobiDB-lite"/>
    </source>
</evidence>
<keyword evidence="3" id="KW-0812">Transmembrane</keyword>
<dbReference type="RefSeq" id="WP_263336363.1">
    <property type="nucleotide sequence ID" value="NZ_JAGSYH010000003.1"/>
</dbReference>
<gene>
    <name evidence="5" type="ORF">ACFPT7_10225</name>
</gene>
<feature type="domain" description="Peptidase M56" evidence="4">
    <location>
        <begin position="194"/>
        <end position="371"/>
    </location>
</feature>
<keyword evidence="1" id="KW-0175">Coiled coil</keyword>
<sequence>MIPVILEAAFRSLLMAAAVWAGIRMMRVQAVLAQKLAWVLVLLAAGIMPFVMRAPIPVAVGAIQIPARTVFRTEMLKVERMAEPLISQLRWALAMTQPLGAHTAGGTMTLQSAPATHAVAYLPKPHATHRTETLSDTVSSLIASSSNAGIAHTTWKASDSRKLQSVGAILSASAPTASSQRLGLFSWLRTHAPALLSLTYLSVTAFLFFRTLAGLVVALRLWFRSKPVPELQSMYVEGQTRTGSVRASYDLATPVTIGSTVILPANFGEWDENKLRIVLAHERSHVRQGDFYLQLLAAAHVAVFWFSPLGWWLKRKLSELGEALSDGAGLEAAPDASTYAQVLLEFAAMPRTAPVAGVPMARSGSLSTRIDRVLNLSRLKPALAEGKRHIALTASLVLVALVAVVACIRIVPPVEAAQAQASSKAQTITGTASEGTGTAQAKPATAESMEAVDAQQETTGQAGEGQVDQVAPVPPVPSVPTPAAVTTPVPDVAPVPPVLPAPSAATISVPPIPAMAPNNFAYGFSGDGDDDDSYAIIRGNGNVTLSGHPGKALEEAKRKYHNNFIWFERDGKSYVITDPSILSQFNSYDQRNKSLEHEQARLQMQQDELNRRMKDFDPSKANVMANSPEMKKQMAELNRKLAELQSDKFKKMTDDINKQVNQDMLSDLQSKMGEIQAQIGELQGRIGEEMGRLGEKQGELGEQMGRLGEQMGRIGEEQGRLADQMNQRVQSLIDRAIQNGTAKPVS</sequence>
<dbReference type="PANTHER" id="PTHR34978">
    <property type="entry name" value="POSSIBLE SENSOR-TRANSDUCER PROTEIN BLAR"/>
    <property type="match status" value="1"/>
</dbReference>
<evidence type="ECO:0000259" key="4">
    <source>
        <dbReference type="Pfam" id="PF05569"/>
    </source>
</evidence>
<feature type="compositionally biased region" description="Low complexity" evidence="2">
    <location>
        <begin position="454"/>
        <end position="466"/>
    </location>
</feature>
<reference evidence="6" key="1">
    <citation type="journal article" date="2019" name="Int. J. Syst. Evol. Microbiol.">
        <title>The Global Catalogue of Microorganisms (GCM) 10K type strain sequencing project: providing services to taxonomists for standard genome sequencing and annotation.</title>
        <authorList>
            <consortium name="The Broad Institute Genomics Platform"/>
            <consortium name="The Broad Institute Genome Sequencing Center for Infectious Disease"/>
            <person name="Wu L."/>
            <person name="Ma J."/>
        </authorList>
    </citation>
    <scope>NUCLEOTIDE SEQUENCE [LARGE SCALE GENOMIC DNA]</scope>
    <source>
        <strain evidence="6">JCM 4087</strain>
    </source>
</reference>
<dbReference type="Gene3D" id="1.10.287.1490">
    <property type="match status" value="1"/>
</dbReference>
<dbReference type="PANTHER" id="PTHR34978:SF3">
    <property type="entry name" value="SLR0241 PROTEIN"/>
    <property type="match status" value="1"/>
</dbReference>
<feature type="transmembrane region" description="Helical" evidence="3">
    <location>
        <begin position="198"/>
        <end position="223"/>
    </location>
</feature>
<comment type="caution">
    <text evidence="5">The sequence shown here is derived from an EMBL/GenBank/DDBJ whole genome shotgun (WGS) entry which is preliminary data.</text>
</comment>
<protein>
    <submittedName>
        <fullName evidence="5">M56 family metallopeptidase</fullName>
    </submittedName>
</protein>
<feature type="compositionally biased region" description="Polar residues" evidence="2">
    <location>
        <begin position="427"/>
        <end position="439"/>
    </location>
</feature>
<evidence type="ECO:0000313" key="6">
    <source>
        <dbReference type="Proteomes" id="UP001596091"/>
    </source>
</evidence>
<dbReference type="InterPro" id="IPR008756">
    <property type="entry name" value="Peptidase_M56"/>
</dbReference>
<keyword evidence="3" id="KW-1133">Transmembrane helix</keyword>
<dbReference type="EMBL" id="JBHSPH010000002">
    <property type="protein sequence ID" value="MFC5862666.1"/>
    <property type="molecule type" value="Genomic_DNA"/>
</dbReference>
<evidence type="ECO:0000313" key="5">
    <source>
        <dbReference type="EMBL" id="MFC5862666.1"/>
    </source>
</evidence>
<keyword evidence="3" id="KW-0472">Membrane</keyword>
<evidence type="ECO:0000256" key="1">
    <source>
        <dbReference type="SAM" id="Coils"/>
    </source>
</evidence>
<dbReference type="CDD" id="cd07341">
    <property type="entry name" value="M56_BlaR1_MecR1_like"/>
    <property type="match status" value="1"/>
</dbReference>
<name>A0ABW1EFM5_9BACT</name>
<evidence type="ECO:0000256" key="3">
    <source>
        <dbReference type="SAM" id="Phobius"/>
    </source>
</evidence>
<proteinExistence type="predicted"/>
<dbReference type="Proteomes" id="UP001596091">
    <property type="component" value="Unassembled WGS sequence"/>
</dbReference>
<feature type="region of interest" description="Disordered" evidence="2">
    <location>
        <begin position="419"/>
        <end position="481"/>
    </location>
</feature>
<dbReference type="InterPro" id="IPR052173">
    <property type="entry name" value="Beta-lactam_resp_regulator"/>
</dbReference>
<feature type="transmembrane region" description="Helical" evidence="3">
    <location>
        <begin position="37"/>
        <end position="63"/>
    </location>
</feature>